<proteinExistence type="predicted"/>
<dbReference type="Pfam" id="PF00168">
    <property type="entry name" value="C2"/>
    <property type="match status" value="1"/>
</dbReference>
<keyword evidence="1" id="KW-0175">Coiled coil</keyword>
<protein>
    <recommendedName>
        <fullName evidence="2">C2 domain-containing protein</fullName>
    </recommendedName>
</protein>
<reference evidence="3" key="1">
    <citation type="submission" date="2021-01" db="EMBL/GenBank/DDBJ databases">
        <authorList>
            <person name="Corre E."/>
            <person name="Pelletier E."/>
            <person name="Niang G."/>
            <person name="Scheremetjew M."/>
            <person name="Finn R."/>
            <person name="Kale V."/>
            <person name="Holt S."/>
            <person name="Cochrane G."/>
            <person name="Meng A."/>
            <person name="Brown T."/>
            <person name="Cohen L."/>
        </authorList>
    </citation>
    <scope>NUCLEOTIDE SEQUENCE</scope>
    <source>
        <strain evidence="3">UIO037</strain>
    </source>
</reference>
<dbReference type="InterPro" id="IPR035892">
    <property type="entry name" value="C2_domain_sf"/>
</dbReference>
<dbReference type="Gene3D" id="2.60.40.150">
    <property type="entry name" value="C2 domain"/>
    <property type="match status" value="1"/>
</dbReference>
<dbReference type="EMBL" id="HBKO01021980">
    <property type="protein sequence ID" value="CAE2225582.1"/>
    <property type="molecule type" value="Transcribed_RNA"/>
</dbReference>
<dbReference type="SUPFAM" id="SSF49562">
    <property type="entry name" value="C2 domain (Calcium/lipid-binding domain, CaLB)"/>
    <property type="match status" value="1"/>
</dbReference>
<dbReference type="AlphaFoldDB" id="A0A7S4ID28"/>
<evidence type="ECO:0000259" key="2">
    <source>
        <dbReference type="Pfam" id="PF00168"/>
    </source>
</evidence>
<evidence type="ECO:0000256" key="1">
    <source>
        <dbReference type="SAM" id="Coils"/>
    </source>
</evidence>
<evidence type="ECO:0000313" key="3">
    <source>
        <dbReference type="EMBL" id="CAE2225582.1"/>
    </source>
</evidence>
<feature type="domain" description="C2" evidence="2">
    <location>
        <begin position="116"/>
        <end position="201"/>
    </location>
</feature>
<name>A0A7S4ID28_9EUKA</name>
<organism evidence="3">
    <name type="scientific">Prymnesium polylepis</name>
    <dbReference type="NCBI Taxonomy" id="72548"/>
    <lineage>
        <taxon>Eukaryota</taxon>
        <taxon>Haptista</taxon>
        <taxon>Haptophyta</taxon>
        <taxon>Prymnesiophyceae</taxon>
        <taxon>Prymnesiales</taxon>
        <taxon>Prymnesiaceae</taxon>
        <taxon>Prymnesium</taxon>
    </lineage>
</organism>
<sequence length="558" mass="62543">MRRAWFFTPEAFFDRMASMREMWQKWMLEQVMGQLHVKSDPFWSKPESDIIGKSYLYLTSLTYQVEMAQWLPIIDVFGNKVGEMRVQLTPYEKDYSTKLRPTSNSEALLNDKLYFVLRIEQARGLMEVANKNTYIEYAFSDDEGAHKTGVAQGKKFDPKFGEEHKFEVQVTDSMLRYLQKDAICFNVYGEADDVDEDDIAEATQMELPPETFEFFMSVDWQDSNSGKGMPFNPDMTAEEPGYSLSQSTAHKLIFAIAQSDKNFKIVKLVRGMLGNFRDQSGKVWDAAWLPCMISKQSRLDEHQPWIAELEVNGMPAALNVPEAVGVVFSADLKCEVDEVERLALEEPLQLLKKLTIQVTAKGTAELLDVSADEQSKRFKRTALLQEVYMGQWEVSNEAVNIAMTELRAQDDSGSGDIMKLLDDDVARLQHIMVDEQRRQSEELATRLLANGIEVGSMLSMGVIPEDVGAGGGDDKVAQLTQQKNKAEEDAARALKDKVALEQEVAALKARIKMLESNMSSGQAAGARISQLQTQLKSSKNVAAAQVGPDGKSKACVIS</sequence>
<accession>A0A7S4ID28</accession>
<dbReference type="InterPro" id="IPR000008">
    <property type="entry name" value="C2_dom"/>
</dbReference>
<gene>
    <name evidence="3" type="ORF">CPOL0286_LOCUS9935</name>
</gene>
<feature type="coiled-coil region" evidence="1">
    <location>
        <begin position="476"/>
        <end position="517"/>
    </location>
</feature>